<dbReference type="NCBIfam" id="TIGR03544">
    <property type="entry name" value="DivI1A_domain"/>
    <property type="match status" value="1"/>
</dbReference>
<dbReference type="GO" id="GO:0005737">
    <property type="term" value="C:cytoplasm"/>
    <property type="evidence" value="ECO:0007669"/>
    <property type="project" value="UniProtKB-SubCell"/>
</dbReference>
<evidence type="ECO:0000256" key="6">
    <source>
        <dbReference type="SAM" id="Coils"/>
    </source>
</evidence>
<accession>A0A2S0NJQ5</accession>
<evidence type="ECO:0000313" key="7">
    <source>
        <dbReference type="EMBL" id="AVP49250.1"/>
    </source>
</evidence>
<comment type="subcellular location">
    <subcellularLocation>
        <location evidence="1">Cytoplasm</location>
    </subcellularLocation>
</comment>
<dbReference type="RefSeq" id="WP_303662584.1">
    <property type="nucleotide sequence ID" value="NZ_CP027019.1"/>
</dbReference>
<evidence type="ECO:0000256" key="2">
    <source>
        <dbReference type="ARBA" id="ARBA00022490"/>
    </source>
</evidence>
<keyword evidence="2" id="KW-0963">Cytoplasm</keyword>
<reference evidence="8" key="1">
    <citation type="submission" date="2018-02" db="EMBL/GenBank/DDBJ databases">
        <title>Firefly genomes illuminate parallel origins of bioluminescence in beetles.</title>
        <authorList>
            <person name="Fallon T.R."/>
            <person name="Lower S.E.S."/>
            <person name="Behringer M."/>
            <person name="Weng J.-K."/>
        </authorList>
    </citation>
    <scope>NUCLEOTIDE SEQUENCE [LARGE SCALE GENOMIC DNA]</scope>
</reference>
<evidence type="ECO:0008006" key="9">
    <source>
        <dbReference type="Google" id="ProtNLM"/>
    </source>
</evidence>
<gene>
    <name evidence="7" type="ORF">C5T88_01485</name>
</gene>
<protein>
    <recommendedName>
        <fullName evidence="9">DivIVA domain-containing protein</fullName>
    </recommendedName>
</protein>
<dbReference type="GO" id="GO:0051301">
    <property type="term" value="P:cell division"/>
    <property type="evidence" value="ECO:0007669"/>
    <property type="project" value="UniProtKB-KW"/>
</dbReference>
<feature type="coiled-coil region" evidence="6">
    <location>
        <begin position="33"/>
        <end position="74"/>
    </location>
</feature>
<keyword evidence="4 6" id="KW-0175">Coiled coil</keyword>
<keyword evidence="3" id="KW-0132">Cell division</keyword>
<dbReference type="Proteomes" id="UP000239250">
    <property type="component" value="Chromosome"/>
</dbReference>
<evidence type="ECO:0000256" key="1">
    <source>
        <dbReference type="ARBA" id="ARBA00004496"/>
    </source>
</evidence>
<evidence type="ECO:0000256" key="4">
    <source>
        <dbReference type="ARBA" id="ARBA00023054"/>
    </source>
</evidence>
<keyword evidence="5" id="KW-0131">Cell cycle</keyword>
<dbReference type="Pfam" id="PF05103">
    <property type="entry name" value="DivIVA"/>
    <property type="match status" value="1"/>
</dbReference>
<dbReference type="Gene3D" id="6.10.250.660">
    <property type="match status" value="1"/>
</dbReference>
<name>A0A2S0NJQ5_9MOLU</name>
<dbReference type="AlphaFoldDB" id="A0A2S0NJQ5"/>
<dbReference type="InterPro" id="IPR019933">
    <property type="entry name" value="DivIVA_domain"/>
</dbReference>
<dbReference type="EMBL" id="CP027019">
    <property type="protein sequence ID" value="AVP49250.1"/>
    <property type="molecule type" value="Genomic_DNA"/>
</dbReference>
<evidence type="ECO:0000256" key="5">
    <source>
        <dbReference type="ARBA" id="ARBA00023306"/>
    </source>
</evidence>
<dbReference type="InterPro" id="IPR007793">
    <property type="entry name" value="DivIVA_fam"/>
</dbReference>
<proteinExistence type="predicted"/>
<evidence type="ECO:0000313" key="8">
    <source>
        <dbReference type="Proteomes" id="UP000239250"/>
    </source>
</evidence>
<evidence type="ECO:0000256" key="3">
    <source>
        <dbReference type="ARBA" id="ARBA00022618"/>
    </source>
</evidence>
<sequence>MQKIKNFTIEELQTHEFSIELQGYKIEEVNVFIDDVQQDYIAFKSEIEHLTNELTQTQNNLKNLKNENINLKERSEVFLASHNKQIKENLSNADIFTRLSSLEDSMKRLLSYFEENSK</sequence>
<organism evidence="7 8">
    <name type="scientific">Williamsoniiplasma luminosum</name>
    <dbReference type="NCBI Taxonomy" id="214888"/>
    <lineage>
        <taxon>Bacteria</taxon>
        <taxon>Bacillati</taxon>
        <taxon>Mycoplasmatota</taxon>
        <taxon>Mollicutes</taxon>
        <taxon>Entomoplasmatales</taxon>
        <taxon>Williamsoniiplasma</taxon>
    </lineage>
</organism>